<evidence type="ECO:0000256" key="2">
    <source>
        <dbReference type="SAM" id="Phobius"/>
    </source>
</evidence>
<evidence type="ECO:0000256" key="1">
    <source>
        <dbReference type="SAM" id="MobiDB-lite"/>
    </source>
</evidence>
<comment type="caution">
    <text evidence="3">The sequence shown here is derived from an EMBL/GenBank/DDBJ whole genome shotgun (WGS) entry which is preliminary data.</text>
</comment>
<sequence>MNDPRPAAVPGNALSKSFLVIALVEGAVLATAVVLLSLDVIPFGIFIGVVGLCVAGTGIAILSVVRRGQERARANGAGTGSTASKDAGSTGPGSTIDRSNPFTHQ</sequence>
<evidence type="ECO:0000313" key="4">
    <source>
        <dbReference type="Proteomes" id="UP000757540"/>
    </source>
</evidence>
<feature type="transmembrane region" description="Helical" evidence="2">
    <location>
        <begin position="18"/>
        <end position="38"/>
    </location>
</feature>
<feature type="region of interest" description="Disordered" evidence="1">
    <location>
        <begin position="73"/>
        <end position="105"/>
    </location>
</feature>
<dbReference type="RefSeq" id="WP_171784857.1">
    <property type="nucleotide sequence ID" value="NZ_JABEZU010000004.1"/>
</dbReference>
<name>A0ABX2A7H5_9MICO</name>
<dbReference type="Proteomes" id="UP000757540">
    <property type="component" value="Unassembled WGS sequence"/>
</dbReference>
<gene>
    <name evidence="3" type="ORF">HDG69_003250</name>
</gene>
<proteinExistence type="predicted"/>
<keyword evidence="2" id="KW-0812">Transmembrane</keyword>
<feature type="compositionally biased region" description="Polar residues" evidence="1">
    <location>
        <begin position="92"/>
        <end position="105"/>
    </location>
</feature>
<accession>A0ABX2A7H5</accession>
<dbReference type="EMBL" id="JABEZU010000004">
    <property type="protein sequence ID" value="NOV98655.1"/>
    <property type="molecule type" value="Genomic_DNA"/>
</dbReference>
<keyword evidence="2" id="KW-0472">Membrane</keyword>
<evidence type="ECO:0000313" key="3">
    <source>
        <dbReference type="EMBL" id="NOV98655.1"/>
    </source>
</evidence>
<organism evidence="3 4">
    <name type="scientific">Isoptericola halotolerans</name>
    <dbReference type="NCBI Taxonomy" id="300560"/>
    <lineage>
        <taxon>Bacteria</taxon>
        <taxon>Bacillati</taxon>
        <taxon>Actinomycetota</taxon>
        <taxon>Actinomycetes</taxon>
        <taxon>Micrococcales</taxon>
        <taxon>Promicromonosporaceae</taxon>
        <taxon>Isoptericola</taxon>
    </lineage>
</organism>
<reference evidence="3 4" key="1">
    <citation type="submission" date="2020-05" db="EMBL/GenBank/DDBJ databases">
        <title>Genomic Encyclopedia of Type Strains, Phase III (KMG-III): the genomes of soil and plant-associated and newly described type strains.</title>
        <authorList>
            <person name="Whitman W."/>
        </authorList>
    </citation>
    <scope>NUCLEOTIDE SEQUENCE [LARGE SCALE GENOMIC DNA]</scope>
    <source>
        <strain evidence="3 4">KCTC 19046</strain>
    </source>
</reference>
<keyword evidence="4" id="KW-1185">Reference proteome</keyword>
<keyword evidence="2" id="KW-1133">Transmembrane helix</keyword>
<protein>
    <submittedName>
        <fullName evidence="3">Uncharacterized protein</fullName>
    </submittedName>
</protein>
<feature type="transmembrane region" description="Helical" evidence="2">
    <location>
        <begin position="44"/>
        <end position="65"/>
    </location>
</feature>